<protein>
    <recommendedName>
        <fullName evidence="6">Chromosome partition protein Smc</fullName>
    </recommendedName>
</protein>
<evidence type="ECO:0000256" key="2">
    <source>
        <dbReference type="SAM" id="MobiDB-lite"/>
    </source>
</evidence>
<feature type="region of interest" description="Disordered" evidence="2">
    <location>
        <begin position="615"/>
        <end position="634"/>
    </location>
</feature>
<organism evidence="4 5">
    <name type="scientific">Streptomyces lavendulocolor</name>
    <dbReference type="NCBI Taxonomy" id="67316"/>
    <lineage>
        <taxon>Bacteria</taxon>
        <taxon>Bacillati</taxon>
        <taxon>Actinomycetota</taxon>
        <taxon>Actinomycetes</taxon>
        <taxon>Kitasatosporales</taxon>
        <taxon>Streptomycetaceae</taxon>
        <taxon>Streptomyces</taxon>
    </lineage>
</organism>
<evidence type="ECO:0008006" key="6">
    <source>
        <dbReference type="Google" id="ProtNLM"/>
    </source>
</evidence>
<accession>A0ABV2WGG6</accession>
<keyword evidence="3" id="KW-0472">Membrane</keyword>
<keyword evidence="3" id="KW-0812">Transmembrane</keyword>
<feature type="compositionally biased region" description="Basic and acidic residues" evidence="2">
    <location>
        <begin position="624"/>
        <end position="634"/>
    </location>
</feature>
<name>A0ABV2WGG6_9ACTN</name>
<keyword evidence="5" id="KW-1185">Reference proteome</keyword>
<feature type="compositionally biased region" description="Basic and acidic residues" evidence="2">
    <location>
        <begin position="393"/>
        <end position="409"/>
    </location>
</feature>
<sequence length="669" mass="73417">MTLPDLRIPDDLPEAPDWALWAAAVATAAFSLAVMYQRLRRARTLVLPGASGPKGEAQPVAAAGPLAALGACGMALSLYGLYGFARDNMGLDWYWTIPLMAIFDLAEVTCFVSLYRSAAVESSWTRPMRRTRRMAWTLVAASAAMNAAHAPGDRLTAMVVFALVPVTSAKLIEFELDKRMSANGADDDRGDVGPGLARLVQVAYTRAWAGVFAWLGWDATTRDGLIHREARIRKAAKQLHQLRRALETKDKASSRREKKAAAKRVEELQGRAERAIDAAGIAGDTPAQLTLARALATRGRVVDLARMDVRDPMSIVKTLEELAIVPSAEAIAAGAAAAEAQQQQREAEKARDEARAEMMAAQAEADQVKAEADAWHAEAEAMLTKAQQTATEAEQRAKAAADRAKKADQLADQAEETRQQLAAQVEELRQEAAGIRRTTSTDQQTHQRLAQQLAELRDAIEQAESEARERRREADAIRTEAQQAHDRHQSARAEIEQAQDTLFRLQDQARHLQEETQKLADERRRHVDAIEQLETQTRAARVAARQAQDEAARIRAAAREAEETRRAATVALQQAREELMDALTDPAPYEPPRWTSPAKMRGWELYTHKVATEGVEPTDAELAGEERDPSTARKWLPEFRAELARRTAAALPAQASAHNRTAASAPAGV</sequence>
<reference evidence="4 5" key="1">
    <citation type="submission" date="2024-06" db="EMBL/GenBank/DDBJ databases">
        <title>The Natural Products Discovery Center: Release of the First 8490 Sequenced Strains for Exploring Actinobacteria Biosynthetic Diversity.</title>
        <authorList>
            <person name="Kalkreuter E."/>
            <person name="Kautsar S.A."/>
            <person name="Yang D."/>
            <person name="Bader C.D."/>
            <person name="Teijaro C.N."/>
            <person name="Fluegel L."/>
            <person name="Davis C.M."/>
            <person name="Simpson J.R."/>
            <person name="Lauterbach L."/>
            <person name="Steele A.D."/>
            <person name="Gui C."/>
            <person name="Meng S."/>
            <person name="Li G."/>
            <person name="Viehrig K."/>
            <person name="Ye F."/>
            <person name="Su P."/>
            <person name="Kiefer A.F."/>
            <person name="Nichols A."/>
            <person name="Cepeda A.J."/>
            <person name="Yan W."/>
            <person name="Fan B."/>
            <person name="Jiang Y."/>
            <person name="Adhikari A."/>
            <person name="Zheng C.-J."/>
            <person name="Schuster L."/>
            <person name="Cowan T.M."/>
            <person name="Smanski M.J."/>
            <person name="Chevrette M.G."/>
            <person name="De Carvalho L.P.S."/>
            <person name="Shen B."/>
        </authorList>
    </citation>
    <scope>NUCLEOTIDE SEQUENCE [LARGE SCALE GENOMIC DNA]</scope>
    <source>
        <strain evidence="4 5">NPDC006337</strain>
    </source>
</reference>
<feature type="transmembrane region" description="Helical" evidence="3">
    <location>
        <begin position="60"/>
        <end position="81"/>
    </location>
</feature>
<feature type="region of interest" description="Disordered" evidence="2">
    <location>
        <begin position="388"/>
        <end position="417"/>
    </location>
</feature>
<dbReference type="RefSeq" id="WP_359656358.1">
    <property type="nucleotide sequence ID" value="NZ_JBEXZP010000128.1"/>
</dbReference>
<feature type="transmembrane region" description="Helical" evidence="3">
    <location>
        <begin position="93"/>
        <end position="114"/>
    </location>
</feature>
<feature type="region of interest" description="Disordered" evidence="2">
    <location>
        <begin position="462"/>
        <end position="489"/>
    </location>
</feature>
<evidence type="ECO:0000256" key="3">
    <source>
        <dbReference type="SAM" id="Phobius"/>
    </source>
</evidence>
<feature type="coiled-coil region" evidence="1">
    <location>
        <begin position="232"/>
        <end position="278"/>
    </location>
</feature>
<keyword evidence="3" id="KW-1133">Transmembrane helix</keyword>
<evidence type="ECO:0000256" key="1">
    <source>
        <dbReference type="SAM" id="Coils"/>
    </source>
</evidence>
<feature type="transmembrane region" description="Helical" evidence="3">
    <location>
        <begin position="20"/>
        <end position="39"/>
    </location>
</feature>
<evidence type="ECO:0000313" key="5">
    <source>
        <dbReference type="Proteomes" id="UP001550378"/>
    </source>
</evidence>
<proteinExistence type="predicted"/>
<gene>
    <name evidence="4" type="ORF">ABZ508_34235</name>
</gene>
<feature type="region of interest" description="Disordered" evidence="2">
    <location>
        <begin position="650"/>
        <end position="669"/>
    </location>
</feature>
<feature type="transmembrane region" description="Helical" evidence="3">
    <location>
        <begin position="134"/>
        <end position="149"/>
    </location>
</feature>
<dbReference type="Proteomes" id="UP001550378">
    <property type="component" value="Unassembled WGS sequence"/>
</dbReference>
<evidence type="ECO:0000313" key="4">
    <source>
        <dbReference type="EMBL" id="MEU0712421.1"/>
    </source>
</evidence>
<comment type="caution">
    <text evidence="4">The sequence shown here is derived from an EMBL/GenBank/DDBJ whole genome shotgun (WGS) entry which is preliminary data.</text>
</comment>
<keyword evidence="1" id="KW-0175">Coiled coil</keyword>
<dbReference type="EMBL" id="JBEXZR010000058">
    <property type="protein sequence ID" value="MEU0712421.1"/>
    <property type="molecule type" value="Genomic_DNA"/>
</dbReference>